<geneLocation type="plasmid" evidence="2">
    <name>pCMY2</name>
</geneLocation>
<accession>A0A0G4DCA9</accession>
<reference evidence="2" key="1">
    <citation type="journal article" date="2015" name="Antimicrob. Agents Chemother.">
        <title>Transfer of CMY-2 Cephalosporinase from Escherichia coli to Virulent Klebsiella pneumoniae Causing a Recurrent Liver Abscess.</title>
        <authorList>
            <person name="Lin Y.T."/>
            <person name="Pan Y.J."/>
            <person name="Lin T.L."/>
            <person name="Fung C.P."/>
            <person name="Wang J.T."/>
        </authorList>
    </citation>
    <scope>NUCLEOTIDE SEQUENCE</scope>
    <source>
        <strain evidence="2">TVGHEC01</strain>
        <plasmid evidence="2">pCMY2</plasmid>
    </source>
</reference>
<feature type="region of interest" description="Disordered" evidence="1">
    <location>
        <begin position="173"/>
        <end position="216"/>
    </location>
</feature>
<dbReference type="EMBL" id="LC019731">
    <property type="protein sequence ID" value="BAR88017.1"/>
    <property type="molecule type" value="Genomic_DNA"/>
</dbReference>
<sequence>MAITHICGLRCVVFGEDQVPNHTESRIFPGGHKAIDAVPAVEADHQRIFFEYAIHFITGWLQPFIGFIAGDGTPLSVTKTDEVWRVSQYEINAVIRNTRHNINAVTEDKTGHNNTPSFSEGTGRAPLWCPFPAACGLFTASGNGSGRPWNIAAVVFLTARICRESGLKGVHQKRATGWRTLSPTPAGSGKSARPVPAGRGTLTTGSVYAAPHQPAQ</sequence>
<proteinExistence type="predicted"/>
<keyword evidence="2" id="KW-0614">Plasmid</keyword>
<evidence type="ECO:0000313" key="2">
    <source>
        <dbReference type="EMBL" id="BAR88017.1"/>
    </source>
</evidence>
<evidence type="ECO:0000256" key="1">
    <source>
        <dbReference type="SAM" id="MobiDB-lite"/>
    </source>
</evidence>
<name>A0A0G4DCA9_ECOLX</name>
<protein>
    <submittedName>
        <fullName evidence="2">Uncharacterized protein</fullName>
    </submittedName>
</protein>
<organism evidence="2">
    <name type="scientific">Escherichia coli</name>
    <dbReference type="NCBI Taxonomy" id="562"/>
    <lineage>
        <taxon>Bacteria</taxon>
        <taxon>Pseudomonadati</taxon>
        <taxon>Pseudomonadota</taxon>
        <taxon>Gammaproteobacteria</taxon>
        <taxon>Enterobacterales</taxon>
        <taxon>Enterobacteriaceae</taxon>
        <taxon>Escherichia</taxon>
    </lineage>
</organism>
<dbReference type="AlphaFoldDB" id="A0A0G4DCA9"/>